<dbReference type="SUPFAM" id="SSF47323">
    <property type="entry name" value="Anticodon-binding domain of a subclass of class I aminoacyl-tRNA synthetases"/>
    <property type="match status" value="1"/>
</dbReference>
<dbReference type="InterPro" id="IPR035684">
    <property type="entry name" value="ArgRS_core"/>
</dbReference>
<dbReference type="InterPro" id="IPR036695">
    <property type="entry name" value="Arg-tRNA-synth_N_sf"/>
</dbReference>
<dbReference type="AlphaFoldDB" id="A0A1F5WZ36"/>
<dbReference type="Proteomes" id="UP000178114">
    <property type="component" value="Unassembled WGS sequence"/>
</dbReference>
<evidence type="ECO:0000256" key="1">
    <source>
        <dbReference type="ARBA" id="ARBA00004496"/>
    </source>
</evidence>
<dbReference type="GO" id="GO:0005524">
    <property type="term" value="F:ATP binding"/>
    <property type="evidence" value="ECO:0007669"/>
    <property type="project" value="UniProtKB-UniRule"/>
</dbReference>
<dbReference type="CDD" id="cd07956">
    <property type="entry name" value="Anticodon_Ia_Arg"/>
    <property type="match status" value="1"/>
</dbReference>
<dbReference type="SUPFAM" id="SSF52374">
    <property type="entry name" value="Nucleotidylyl transferase"/>
    <property type="match status" value="1"/>
</dbReference>
<keyword evidence="4 10" id="KW-0436">Ligase</keyword>
<gene>
    <name evidence="10" type="primary">argS</name>
    <name evidence="14" type="ORF">A2930_01040</name>
</gene>
<dbReference type="InterPro" id="IPR009080">
    <property type="entry name" value="tRNAsynth_Ia_anticodon-bd"/>
</dbReference>
<keyword evidence="5 10" id="KW-0547">Nucleotide-binding</keyword>
<evidence type="ECO:0000313" key="14">
    <source>
        <dbReference type="EMBL" id="OGF80887.1"/>
    </source>
</evidence>
<evidence type="ECO:0000256" key="3">
    <source>
        <dbReference type="ARBA" id="ARBA00022490"/>
    </source>
</evidence>
<dbReference type="Pfam" id="PF05746">
    <property type="entry name" value="DALR_1"/>
    <property type="match status" value="1"/>
</dbReference>
<dbReference type="GO" id="GO:0004814">
    <property type="term" value="F:arginine-tRNA ligase activity"/>
    <property type="evidence" value="ECO:0007669"/>
    <property type="project" value="UniProtKB-UniRule"/>
</dbReference>
<dbReference type="PRINTS" id="PR01038">
    <property type="entry name" value="TRNASYNTHARG"/>
</dbReference>
<keyword evidence="3 10" id="KW-0963">Cytoplasm</keyword>
<dbReference type="InterPro" id="IPR008909">
    <property type="entry name" value="DALR_anticod-bd"/>
</dbReference>
<feature type="domain" description="DALR anticodon binding" evidence="12">
    <location>
        <begin position="402"/>
        <end position="524"/>
    </location>
</feature>
<accession>A0A1F5WZ36</accession>
<dbReference type="FunFam" id="1.10.730.10:FF:000008">
    <property type="entry name" value="Arginine--tRNA ligase"/>
    <property type="match status" value="1"/>
</dbReference>
<evidence type="ECO:0000256" key="9">
    <source>
        <dbReference type="ARBA" id="ARBA00049339"/>
    </source>
</evidence>
<keyword evidence="7 10" id="KW-0648">Protein biosynthesis</keyword>
<evidence type="ECO:0000256" key="4">
    <source>
        <dbReference type="ARBA" id="ARBA00022598"/>
    </source>
</evidence>
<evidence type="ECO:0000256" key="6">
    <source>
        <dbReference type="ARBA" id="ARBA00022840"/>
    </source>
</evidence>
<comment type="similarity">
    <text evidence="2 10 11">Belongs to the class-I aminoacyl-tRNA synthetase family.</text>
</comment>
<evidence type="ECO:0000256" key="7">
    <source>
        <dbReference type="ARBA" id="ARBA00022917"/>
    </source>
</evidence>
<dbReference type="STRING" id="1798351.A2930_01040"/>
<feature type="domain" description="Arginyl tRNA synthetase N-terminal" evidence="13">
    <location>
        <begin position="4"/>
        <end position="94"/>
    </location>
</feature>
<evidence type="ECO:0000259" key="12">
    <source>
        <dbReference type="SMART" id="SM00836"/>
    </source>
</evidence>
<dbReference type="GO" id="GO:0005737">
    <property type="term" value="C:cytoplasm"/>
    <property type="evidence" value="ECO:0007669"/>
    <property type="project" value="UniProtKB-SubCell"/>
</dbReference>
<dbReference type="Pfam" id="PF03485">
    <property type="entry name" value="Arg_tRNA_synt_N"/>
    <property type="match status" value="1"/>
</dbReference>
<dbReference type="SUPFAM" id="SSF55190">
    <property type="entry name" value="Arginyl-tRNA synthetase (ArgRS), N-terminal 'additional' domain"/>
    <property type="match status" value="1"/>
</dbReference>
<dbReference type="CDD" id="cd00671">
    <property type="entry name" value="ArgRS_core"/>
    <property type="match status" value="1"/>
</dbReference>
<organism evidence="14 15">
    <name type="scientific">Candidatus Giovannonibacteria bacterium RIFCSPLOWO2_01_FULL_45_34</name>
    <dbReference type="NCBI Taxonomy" id="1798351"/>
    <lineage>
        <taxon>Bacteria</taxon>
        <taxon>Candidatus Giovannoniibacteriota</taxon>
    </lineage>
</organism>
<dbReference type="Gene3D" id="3.40.50.620">
    <property type="entry name" value="HUPs"/>
    <property type="match status" value="1"/>
</dbReference>
<dbReference type="Gene3D" id="3.30.1360.70">
    <property type="entry name" value="Arginyl tRNA synthetase N-terminal domain"/>
    <property type="match status" value="1"/>
</dbReference>
<proteinExistence type="inferred from homology"/>
<dbReference type="EC" id="6.1.1.19" evidence="10"/>
<comment type="subcellular location">
    <subcellularLocation>
        <location evidence="1 10">Cytoplasm</location>
    </subcellularLocation>
</comment>
<keyword evidence="8 10" id="KW-0030">Aminoacyl-tRNA synthetase</keyword>
<dbReference type="GO" id="GO:0006420">
    <property type="term" value="P:arginyl-tRNA aminoacylation"/>
    <property type="evidence" value="ECO:0007669"/>
    <property type="project" value="UniProtKB-UniRule"/>
</dbReference>
<dbReference type="SMART" id="SM00836">
    <property type="entry name" value="DALR_1"/>
    <property type="match status" value="1"/>
</dbReference>
<comment type="catalytic activity">
    <reaction evidence="9 10">
        <text>tRNA(Arg) + L-arginine + ATP = L-arginyl-tRNA(Arg) + AMP + diphosphate</text>
        <dbReference type="Rhea" id="RHEA:20301"/>
        <dbReference type="Rhea" id="RHEA-COMP:9658"/>
        <dbReference type="Rhea" id="RHEA-COMP:9673"/>
        <dbReference type="ChEBI" id="CHEBI:30616"/>
        <dbReference type="ChEBI" id="CHEBI:32682"/>
        <dbReference type="ChEBI" id="CHEBI:33019"/>
        <dbReference type="ChEBI" id="CHEBI:78442"/>
        <dbReference type="ChEBI" id="CHEBI:78513"/>
        <dbReference type="ChEBI" id="CHEBI:456215"/>
        <dbReference type="EC" id="6.1.1.19"/>
    </reaction>
</comment>
<name>A0A1F5WZ36_9BACT</name>
<comment type="caution">
    <text evidence="14">The sequence shown here is derived from an EMBL/GenBank/DDBJ whole genome shotgun (WGS) entry which is preliminary data.</text>
</comment>
<evidence type="ECO:0000256" key="8">
    <source>
        <dbReference type="ARBA" id="ARBA00023146"/>
    </source>
</evidence>
<evidence type="ECO:0000313" key="15">
    <source>
        <dbReference type="Proteomes" id="UP000178114"/>
    </source>
</evidence>
<reference evidence="14 15" key="1">
    <citation type="journal article" date="2016" name="Nat. Commun.">
        <title>Thousands of microbial genomes shed light on interconnected biogeochemical processes in an aquifer system.</title>
        <authorList>
            <person name="Anantharaman K."/>
            <person name="Brown C.T."/>
            <person name="Hug L.A."/>
            <person name="Sharon I."/>
            <person name="Castelle C.J."/>
            <person name="Probst A.J."/>
            <person name="Thomas B.C."/>
            <person name="Singh A."/>
            <person name="Wilkins M.J."/>
            <person name="Karaoz U."/>
            <person name="Brodie E.L."/>
            <person name="Williams K.H."/>
            <person name="Hubbard S.S."/>
            <person name="Banfield J.F."/>
        </authorList>
    </citation>
    <scope>NUCLEOTIDE SEQUENCE [LARGE SCALE GENOMIC DNA]</scope>
</reference>
<dbReference type="PANTHER" id="PTHR11956">
    <property type="entry name" value="ARGINYL-TRNA SYNTHETASE"/>
    <property type="match status" value="1"/>
</dbReference>
<evidence type="ECO:0000256" key="2">
    <source>
        <dbReference type="ARBA" id="ARBA00005594"/>
    </source>
</evidence>
<keyword evidence="6 10" id="KW-0067">ATP-binding</keyword>
<dbReference type="SMART" id="SM01016">
    <property type="entry name" value="Arg_tRNA_synt_N"/>
    <property type="match status" value="1"/>
</dbReference>
<dbReference type="InterPro" id="IPR001278">
    <property type="entry name" value="Arg-tRNA-ligase"/>
</dbReference>
<dbReference type="Pfam" id="PF00750">
    <property type="entry name" value="tRNA-synt_1d"/>
    <property type="match status" value="2"/>
</dbReference>
<dbReference type="HAMAP" id="MF_00123">
    <property type="entry name" value="Arg_tRNA_synth"/>
    <property type="match status" value="1"/>
</dbReference>
<protein>
    <recommendedName>
        <fullName evidence="10">Arginine--tRNA ligase</fullName>
        <ecNumber evidence="10">6.1.1.19</ecNumber>
    </recommendedName>
    <alternativeName>
        <fullName evidence="10">Arginyl-tRNA synthetase</fullName>
        <shortName evidence="10">ArgRS</shortName>
    </alternativeName>
</protein>
<dbReference type="Gene3D" id="1.10.730.10">
    <property type="entry name" value="Isoleucyl-tRNA Synthetase, Domain 1"/>
    <property type="match status" value="1"/>
</dbReference>
<sequence>MFRGEIKREIEKTIQEVFPALGGPALGWSVESQENPEHGDYSSNIALVLAKNEGKNPREVAEELKNELLRRPTSKLDFIEKIETAGPGFLNFFIAKKALVQALGNPVSKLAKKQKINIEFVSANPTGPLTMANGRGGFYGDALANILEASGHKVTREYYINDAGNQIKLLGESIQAAEGNPPAGGPEREAMLYKGEYIKKLKGKTAKQAAAFLLKEIKNSLKKADIKFDAWFSEEKNLHKKNELKKILLFLNKKKVLHEKDGALWLDEAVVIKSNKEQTYFLADLAYHYDKFIKRKFDTAIDIWGADHHGYIERMKKGIEAIGVSPDRLQIIIMQLVRLIRGGKEVKMSKRTGEFVTLDELLKEVGADAARWFFLERSPNTHMDFDMDLAKERSKKNPVYYVQYAHARACSILQKGKPGKKADLELLSQPEELALIKKILRLPEIIEDAANDYQVHRLTRYAYELAQAFTNFYEKHQVIYPEQSRWIDKKNKELTEARLALVSAAKKILKQTLGLMGISAPEKM</sequence>
<evidence type="ECO:0000256" key="10">
    <source>
        <dbReference type="HAMAP-Rule" id="MF_00123"/>
    </source>
</evidence>
<dbReference type="InterPro" id="IPR005148">
    <property type="entry name" value="Arg-tRNA-synth_N"/>
</dbReference>
<evidence type="ECO:0000259" key="13">
    <source>
        <dbReference type="SMART" id="SM01016"/>
    </source>
</evidence>
<dbReference type="InterPro" id="IPR014729">
    <property type="entry name" value="Rossmann-like_a/b/a_fold"/>
</dbReference>
<evidence type="ECO:0000256" key="5">
    <source>
        <dbReference type="ARBA" id="ARBA00022741"/>
    </source>
</evidence>
<comment type="subunit">
    <text evidence="10">Monomer.</text>
</comment>
<dbReference type="PANTHER" id="PTHR11956:SF5">
    <property type="entry name" value="ARGININE--TRNA LIGASE, CYTOPLASMIC"/>
    <property type="match status" value="1"/>
</dbReference>
<dbReference type="EMBL" id="MFID01000025">
    <property type="protein sequence ID" value="OGF80887.1"/>
    <property type="molecule type" value="Genomic_DNA"/>
</dbReference>
<feature type="short sequence motif" description="'HIGH' region" evidence="10">
    <location>
        <begin position="123"/>
        <end position="133"/>
    </location>
</feature>
<evidence type="ECO:0000256" key="11">
    <source>
        <dbReference type="RuleBase" id="RU363038"/>
    </source>
</evidence>